<comment type="caution">
    <text evidence="2">The sequence shown here is derived from an EMBL/GenBank/DDBJ whole genome shotgun (WGS) entry which is preliminary data.</text>
</comment>
<dbReference type="EMBL" id="SNYI01000001">
    <property type="protein sequence ID" value="TDQ33390.1"/>
    <property type="molecule type" value="Genomic_DNA"/>
</dbReference>
<organism evidence="2 3">
    <name type="scientific">Zeaxanthinibacter enoshimensis</name>
    <dbReference type="NCBI Taxonomy" id="392009"/>
    <lineage>
        <taxon>Bacteria</taxon>
        <taxon>Pseudomonadati</taxon>
        <taxon>Bacteroidota</taxon>
        <taxon>Flavobacteriia</taxon>
        <taxon>Flavobacteriales</taxon>
        <taxon>Flavobacteriaceae</taxon>
        <taxon>Zeaxanthinibacter</taxon>
    </lineage>
</organism>
<accession>A0A4R6TQC8</accession>
<gene>
    <name evidence="2" type="ORF">CLV82_1229</name>
</gene>
<keyword evidence="1" id="KW-1133">Transmembrane helix</keyword>
<feature type="transmembrane region" description="Helical" evidence="1">
    <location>
        <begin position="12"/>
        <end position="31"/>
    </location>
</feature>
<dbReference type="OrthoDB" id="9844892at2"/>
<dbReference type="RefSeq" id="WP_133643382.1">
    <property type="nucleotide sequence ID" value="NZ_SNYI01000001.1"/>
</dbReference>
<proteinExistence type="predicted"/>
<keyword evidence="3" id="KW-1185">Reference proteome</keyword>
<evidence type="ECO:0000313" key="2">
    <source>
        <dbReference type="EMBL" id="TDQ33390.1"/>
    </source>
</evidence>
<evidence type="ECO:0000256" key="1">
    <source>
        <dbReference type="SAM" id="Phobius"/>
    </source>
</evidence>
<protein>
    <submittedName>
        <fullName evidence="2">Uncharacterized protein</fullName>
    </submittedName>
</protein>
<sequence length="212" mass="24992">MKKKTKNELKIIILTAIITSILTVLGSYFLMYSQLSYEQDYWKERIKTEKLIELVDKQTILMNEINEGILTNQTLVKHYKLLSAKYMSKLSLSYNRGKGLTEDFQQNFENKSLELHKQIMTLASKIQESELYFQGEVDSLLNPLSEALNKNYQTNLFTGSDIHNQDINSIEMYFDRDFETLKVLKEKRMELIKAMRDEIGENSKFIYEKKLK</sequence>
<keyword evidence="1" id="KW-0472">Membrane</keyword>
<keyword evidence="1" id="KW-0812">Transmembrane</keyword>
<evidence type="ECO:0000313" key="3">
    <source>
        <dbReference type="Proteomes" id="UP000295468"/>
    </source>
</evidence>
<dbReference type="Proteomes" id="UP000295468">
    <property type="component" value="Unassembled WGS sequence"/>
</dbReference>
<dbReference type="AlphaFoldDB" id="A0A4R6TQC8"/>
<name>A0A4R6TQC8_9FLAO</name>
<reference evidence="2 3" key="1">
    <citation type="submission" date="2019-03" db="EMBL/GenBank/DDBJ databases">
        <title>Genomic Encyclopedia of Archaeal and Bacterial Type Strains, Phase II (KMG-II): from individual species to whole genera.</title>
        <authorList>
            <person name="Goeker M."/>
        </authorList>
    </citation>
    <scope>NUCLEOTIDE SEQUENCE [LARGE SCALE GENOMIC DNA]</scope>
    <source>
        <strain evidence="2 3">DSM 18435</strain>
    </source>
</reference>